<organism evidence="2">
    <name type="scientific">marine sediment metagenome</name>
    <dbReference type="NCBI Taxonomy" id="412755"/>
    <lineage>
        <taxon>unclassified sequences</taxon>
        <taxon>metagenomes</taxon>
        <taxon>ecological metagenomes</taxon>
    </lineage>
</organism>
<dbReference type="InterPro" id="IPR007166">
    <property type="entry name" value="Class3_signal_pept_motif"/>
</dbReference>
<protein>
    <recommendedName>
        <fullName evidence="3">Archaeal Type IV pilin N-terminal domain-containing protein</fullName>
    </recommendedName>
</protein>
<proteinExistence type="predicted"/>
<name>X1MSC4_9ZZZZ</name>
<dbReference type="EMBL" id="BARV01028473">
    <property type="protein sequence ID" value="GAI34203.1"/>
    <property type="molecule type" value="Genomic_DNA"/>
</dbReference>
<evidence type="ECO:0000313" key="2">
    <source>
        <dbReference type="EMBL" id="GAI34203.1"/>
    </source>
</evidence>
<sequence length="124" mass="13253">MRMCKKGQGATEYLLMLAAVLVIVAIAVYYVTTAGAGYPAISATSAKVDNAIRINVTTGSIPTGEWAYSVSSTEGSPYTWTTGEVELTSPYVSLGTYASGTYYVSLKHVDSAHFYFNDQPQTVS</sequence>
<dbReference type="Pfam" id="PF04021">
    <property type="entry name" value="Class_IIIsignal"/>
    <property type="match status" value="1"/>
</dbReference>
<comment type="caution">
    <text evidence="2">The sequence shown here is derived from an EMBL/GenBank/DDBJ whole genome shotgun (WGS) entry which is preliminary data.</text>
</comment>
<gene>
    <name evidence="2" type="ORF">S06H3_45571</name>
</gene>
<keyword evidence="1" id="KW-0812">Transmembrane</keyword>
<evidence type="ECO:0008006" key="3">
    <source>
        <dbReference type="Google" id="ProtNLM"/>
    </source>
</evidence>
<dbReference type="AlphaFoldDB" id="X1MSC4"/>
<keyword evidence="1" id="KW-0472">Membrane</keyword>
<accession>X1MSC4</accession>
<reference evidence="2" key="1">
    <citation type="journal article" date="2014" name="Front. Microbiol.">
        <title>High frequency of phylogenetically diverse reductive dehalogenase-homologous genes in deep subseafloor sedimentary metagenomes.</title>
        <authorList>
            <person name="Kawai M."/>
            <person name="Futagami T."/>
            <person name="Toyoda A."/>
            <person name="Takaki Y."/>
            <person name="Nishi S."/>
            <person name="Hori S."/>
            <person name="Arai W."/>
            <person name="Tsubouchi T."/>
            <person name="Morono Y."/>
            <person name="Uchiyama I."/>
            <person name="Ito T."/>
            <person name="Fujiyama A."/>
            <person name="Inagaki F."/>
            <person name="Takami H."/>
        </authorList>
    </citation>
    <scope>NUCLEOTIDE SEQUENCE</scope>
    <source>
        <strain evidence="2">Expedition CK06-06</strain>
    </source>
</reference>
<evidence type="ECO:0000256" key="1">
    <source>
        <dbReference type="SAM" id="Phobius"/>
    </source>
</evidence>
<keyword evidence="1" id="KW-1133">Transmembrane helix</keyword>
<feature type="transmembrane region" description="Helical" evidence="1">
    <location>
        <begin position="12"/>
        <end position="31"/>
    </location>
</feature>